<evidence type="ECO:0000313" key="4">
    <source>
        <dbReference type="EMBL" id="KAF2102794.1"/>
    </source>
</evidence>
<feature type="transmembrane region" description="Helical" evidence="2">
    <location>
        <begin position="67"/>
        <end position="93"/>
    </location>
</feature>
<dbReference type="PANTHER" id="PTHR38793:SF3">
    <property type="entry name" value="SMODS AND SLOG-ASSOCIATING 2TM EFFECTOR DOMAIN-CONTAINING PROTEIN"/>
    <property type="match status" value="1"/>
</dbReference>
<comment type="caution">
    <text evidence="4">The sequence shown here is derived from an EMBL/GenBank/DDBJ whole genome shotgun (WGS) entry which is preliminary data.</text>
</comment>
<sequence length="342" mass="36560">MDEETPLLRDYDVQDRAAESIHHHFCMLTGIHPFDGKNQQKHKLAAGGPSTLYGRVLQKRKAQNRTYVFTSMLWNGLLLSQVILGAALTALGASESSHILITIFGAMNTFIAGLIAFIKSRGLPMRAKMFRDDLDRVIDEIENSEVMWLGISKGVHGYDEIDPSEVSVRSEVARLTRLLYDKAVRSNTNNDPDMYIGASVESGATALRARPAGQAALPAAAPVQTAAGAVPISAPAAPPADEQGPATAPPKPKEEKKDETPKANGKSEPKESGNGKVTETSQGKETDTKKENQTKDEKPPAKDSAQASPELDAVVDSEPLAQASGGADKQPADDDASPATRL</sequence>
<evidence type="ECO:0000259" key="3">
    <source>
        <dbReference type="Pfam" id="PF18142"/>
    </source>
</evidence>
<keyword evidence="2" id="KW-0472">Membrane</keyword>
<dbReference type="OrthoDB" id="4472872at2759"/>
<keyword evidence="5" id="KW-1185">Reference proteome</keyword>
<evidence type="ECO:0000313" key="5">
    <source>
        <dbReference type="Proteomes" id="UP000799772"/>
    </source>
</evidence>
<name>A0A9P4IKG0_9PEZI</name>
<reference evidence="4" key="1">
    <citation type="journal article" date="2020" name="Stud. Mycol.">
        <title>101 Dothideomycetes genomes: a test case for predicting lifestyles and emergence of pathogens.</title>
        <authorList>
            <person name="Haridas S."/>
            <person name="Albert R."/>
            <person name="Binder M."/>
            <person name="Bloem J."/>
            <person name="Labutti K."/>
            <person name="Salamov A."/>
            <person name="Andreopoulos B."/>
            <person name="Baker S."/>
            <person name="Barry K."/>
            <person name="Bills G."/>
            <person name="Bluhm B."/>
            <person name="Cannon C."/>
            <person name="Castanera R."/>
            <person name="Culley D."/>
            <person name="Daum C."/>
            <person name="Ezra D."/>
            <person name="Gonzalez J."/>
            <person name="Henrissat B."/>
            <person name="Kuo A."/>
            <person name="Liang C."/>
            <person name="Lipzen A."/>
            <person name="Lutzoni F."/>
            <person name="Magnuson J."/>
            <person name="Mondo S."/>
            <person name="Nolan M."/>
            <person name="Ohm R."/>
            <person name="Pangilinan J."/>
            <person name="Park H.-J."/>
            <person name="Ramirez L."/>
            <person name="Alfaro M."/>
            <person name="Sun H."/>
            <person name="Tritt A."/>
            <person name="Yoshinaga Y."/>
            <person name="Zwiers L.-H."/>
            <person name="Turgeon B."/>
            <person name="Goodwin S."/>
            <person name="Spatafora J."/>
            <person name="Crous P."/>
            <person name="Grigoriev I."/>
        </authorList>
    </citation>
    <scope>NUCLEOTIDE SEQUENCE</scope>
    <source>
        <strain evidence="4">CBS 133067</strain>
    </source>
</reference>
<keyword evidence="2" id="KW-0812">Transmembrane</keyword>
<feature type="compositionally biased region" description="Basic and acidic residues" evidence="1">
    <location>
        <begin position="282"/>
        <end position="301"/>
    </location>
</feature>
<organism evidence="4 5">
    <name type="scientific">Rhizodiscina lignyota</name>
    <dbReference type="NCBI Taxonomy" id="1504668"/>
    <lineage>
        <taxon>Eukaryota</taxon>
        <taxon>Fungi</taxon>
        <taxon>Dikarya</taxon>
        <taxon>Ascomycota</taxon>
        <taxon>Pezizomycotina</taxon>
        <taxon>Dothideomycetes</taxon>
        <taxon>Pleosporomycetidae</taxon>
        <taxon>Aulographales</taxon>
        <taxon>Rhizodiscinaceae</taxon>
        <taxon>Rhizodiscina</taxon>
    </lineage>
</organism>
<dbReference type="EMBL" id="ML978122">
    <property type="protein sequence ID" value="KAF2102794.1"/>
    <property type="molecule type" value="Genomic_DNA"/>
</dbReference>
<dbReference type="AlphaFoldDB" id="A0A9P4IKG0"/>
<accession>A0A9P4IKG0</accession>
<feature type="compositionally biased region" description="Basic and acidic residues" evidence="1">
    <location>
        <begin position="251"/>
        <end position="273"/>
    </location>
</feature>
<feature type="region of interest" description="Disordered" evidence="1">
    <location>
        <begin position="232"/>
        <end position="342"/>
    </location>
</feature>
<evidence type="ECO:0000256" key="1">
    <source>
        <dbReference type="SAM" id="MobiDB-lite"/>
    </source>
</evidence>
<evidence type="ECO:0000256" key="2">
    <source>
        <dbReference type="SAM" id="Phobius"/>
    </source>
</evidence>
<dbReference type="Proteomes" id="UP000799772">
    <property type="component" value="Unassembled WGS sequence"/>
</dbReference>
<keyword evidence="2" id="KW-1133">Transmembrane helix</keyword>
<dbReference type="NCBIfam" id="NF033635">
    <property type="entry name" value="SLATT_fungal"/>
    <property type="match status" value="1"/>
</dbReference>
<protein>
    <recommendedName>
        <fullName evidence="3">SMODS and SLOG-associating 2TM effector domain-containing protein</fullName>
    </recommendedName>
</protein>
<dbReference type="Pfam" id="PF18142">
    <property type="entry name" value="SLATT_fungal"/>
    <property type="match status" value="1"/>
</dbReference>
<feature type="transmembrane region" description="Helical" evidence="2">
    <location>
        <begin position="99"/>
        <end position="118"/>
    </location>
</feature>
<dbReference type="InterPro" id="IPR041622">
    <property type="entry name" value="SLATT_fungi"/>
</dbReference>
<feature type="domain" description="SMODS and SLOG-associating 2TM effector" evidence="3">
    <location>
        <begin position="55"/>
        <end position="176"/>
    </location>
</feature>
<proteinExistence type="predicted"/>
<dbReference type="PANTHER" id="PTHR38793">
    <property type="entry name" value="SLATT_FUNGAL DOMAIN-CONTAINING PROTEIN-RELATED"/>
    <property type="match status" value="1"/>
</dbReference>
<gene>
    <name evidence="4" type="ORF">NA57DRAFT_32065</name>
</gene>